<dbReference type="RefSeq" id="XP_020064191.1">
    <property type="nucleotide sequence ID" value="XM_020208772.1"/>
</dbReference>
<keyword evidence="1" id="KW-1133">Transmembrane helix</keyword>
<reference evidence="3" key="1">
    <citation type="submission" date="2016-05" db="EMBL/GenBank/DDBJ databases">
        <title>Comparative genomics of biotechnologically important yeasts.</title>
        <authorList>
            <consortium name="DOE Joint Genome Institute"/>
            <person name="Riley R."/>
            <person name="Haridas S."/>
            <person name="Wolfe K.H."/>
            <person name="Lopes M.R."/>
            <person name="Hittinger C.T."/>
            <person name="Goker M."/>
            <person name="Salamov A."/>
            <person name="Wisecaver J."/>
            <person name="Long T.M."/>
            <person name="Aerts A.L."/>
            <person name="Barry K."/>
            <person name="Choi C."/>
            <person name="Clum A."/>
            <person name="Coughlan A.Y."/>
            <person name="Deshpande S."/>
            <person name="Douglass A.P."/>
            <person name="Hanson S.J."/>
            <person name="Klenk H.-P."/>
            <person name="Labutti K."/>
            <person name="Lapidus A."/>
            <person name="Lindquist E."/>
            <person name="Lipzen A."/>
            <person name="Meier-Kolthoff J.P."/>
            <person name="Ohm R.A."/>
            <person name="Otillar R.P."/>
            <person name="Pangilinan J."/>
            <person name="Peng Y."/>
            <person name="Rokas A."/>
            <person name="Rosa C.A."/>
            <person name="Scheuner C."/>
            <person name="Sibirny A.A."/>
            <person name="Slot J.C."/>
            <person name="Stielow J.B."/>
            <person name="Sun H."/>
            <person name="Kurtzman C.P."/>
            <person name="Blackwell M."/>
            <person name="Grigoriev I.V."/>
            <person name="Jeffries T.W."/>
        </authorList>
    </citation>
    <scope>NUCLEOTIDE SEQUENCE [LARGE SCALE GENOMIC DNA]</scope>
    <source>
        <strain evidence="3">NRRL Y-17324</strain>
    </source>
</reference>
<dbReference type="Proteomes" id="UP000094285">
    <property type="component" value="Unassembled WGS sequence"/>
</dbReference>
<dbReference type="STRING" id="984487.A0A1E4SHS8"/>
<evidence type="ECO:0000313" key="3">
    <source>
        <dbReference type="Proteomes" id="UP000094285"/>
    </source>
</evidence>
<feature type="non-terminal residue" evidence="2">
    <location>
        <position position="346"/>
    </location>
</feature>
<feature type="transmembrane region" description="Helical" evidence="1">
    <location>
        <begin position="280"/>
        <end position="300"/>
    </location>
</feature>
<keyword evidence="3" id="KW-1185">Reference proteome</keyword>
<protein>
    <submittedName>
        <fullName evidence="2">Uncharacterized protein</fullName>
    </submittedName>
</protein>
<evidence type="ECO:0000256" key="1">
    <source>
        <dbReference type="SAM" id="Phobius"/>
    </source>
</evidence>
<accession>A0A1E4SHS8</accession>
<evidence type="ECO:0000313" key="2">
    <source>
        <dbReference type="EMBL" id="ODV79069.1"/>
    </source>
</evidence>
<organism evidence="2 3">
    <name type="scientific">Suhomyces tanzawaensis NRRL Y-17324</name>
    <dbReference type="NCBI Taxonomy" id="984487"/>
    <lineage>
        <taxon>Eukaryota</taxon>
        <taxon>Fungi</taxon>
        <taxon>Dikarya</taxon>
        <taxon>Ascomycota</taxon>
        <taxon>Saccharomycotina</taxon>
        <taxon>Pichiomycetes</taxon>
        <taxon>Debaryomycetaceae</taxon>
        <taxon>Suhomyces</taxon>
    </lineage>
</organism>
<feature type="non-terminal residue" evidence="2">
    <location>
        <position position="1"/>
    </location>
</feature>
<keyword evidence="1" id="KW-0812">Transmembrane</keyword>
<dbReference type="AlphaFoldDB" id="A0A1E4SHS8"/>
<dbReference type="OrthoDB" id="4093324at2759"/>
<name>A0A1E4SHS8_9ASCO</name>
<proteinExistence type="predicted"/>
<keyword evidence="1" id="KW-0472">Membrane</keyword>
<dbReference type="EMBL" id="KV453912">
    <property type="protein sequence ID" value="ODV79069.1"/>
    <property type="molecule type" value="Genomic_DNA"/>
</dbReference>
<gene>
    <name evidence="2" type="ORF">CANTADRAFT_38869</name>
</gene>
<sequence length="346" mass="40561">HYDNEVLEVVIFNFLQSGNFRAATSMIHMIFDSDRKFKLSNELWAAYIQQMCRSGNHHGAVLIYHHFIDHYSSYSHENISAYNNESIEFPFLLTPSILEQLAAIFQHSKDHARIRGLLKYFKRFYSYISHRKTYKSLKISLVEAYSISDDLPNALLAFKDLSYSLRGHFNHKNWAKLNQLQKMSVFTNHVWRRNNIKTNSNRYSDEIPVDIKSSLDLQQDSTARKLGVELFNPIIDRNIYTSPNSTAMPILNGSLYTSDLPYFEKIINESLDNITSKDHGILTIIPTILSTHFILHIFIIKGLSKNYRFKEALLILQKMPQIFPYINSRTLLREENYINILHYIRE</sequence>
<dbReference type="GeneID" id="30982908"/>